<evidence type="ECO:0008006" key="2">
    <source>
        <dbReference type="Google" id="ProtNLM"/>
    </source>
</evidence>
<sequence>MDTNRAIGGVYDYCPFCDSEDIEPLGKHDYKCNHCDDEWDIESWDSIIDDAKLFAITYLDTHSK</sequence>
<protein>
    <recommendedName>
        <fullName evidence="2">Transposase zinc-ribbon domain-containing protein</fullName>
    </recommendedName>
</protein>
<reference evidence="1" key="1">
    <citation type="journal article" date="2014" name="Front. Microbiol.">
        <title>High frequency of phylogenetically diverse reductive dehalogenase-homologous genes in deep subseafloor sedimentary metagenomes.</title>
        <authorList>
            <person name="Kawai M."/>
            <person name="Futagami T."/>
            <person name="Toyoda A."/>
            <person name="Takaki Y."/>
            <person name="Nishi S."/>
            <person name="Hori S."/>
            <person name="Arai W."/>
            <person name="Tsubouchi T."/>
            <person name="Morono Y."/>
            <person name="Uchiyama I."/>
            <person name="Ito T."/>
            <person name="Fujiyama A."/>
            <person name="Inagaki F."/>
            <person name="Takami H."/>
        </authorList>
    </citation>
    <scope>NUCLEOTIDE SEQUENCE</scope>
    <source>
        <strain evidence="1">Expedition CK06-06</strain>
    </source>
</reference>
<dbReference type="EMBL" id="BART01009340">
    <property type="protein sequence ID" value="GAG66837.1"/>
    <property type="molecule type" value="Genomic_DNA"/>
</dbReference>
<name>X1A9Y7_9ZZZZ</name>
<proteinExistence type="predicted"/>
<evidence type="ECO:0000313" key="1">
    <source>
        <dbReference type="EMBL" id="GAG66837.1"/>
    </source>
</evidence>
<accession>X1A9Y7</accession>
<dbReference type="AlphaFoldDB" id="X1A9Y7"/>
<comment type="caution">
    <text evidence="1">The sequence shown here is derived from an EMBL/GenBank/DDBJ whole genome shotgun (WGS) entry which is preliminary data.</text>
</comment>
<gene>
    <name evidence="1" type="ORF">S01H4_20725</name>
</gene>
<organism evidence="1">
    <name type="scientific">marine sediment metagenome</name>
    <dbReference type="NCBI Taxonomy" id="412755"/>
    <lineage>
        <taxon>unclassified sequences</taxon>
        <taxon>metagenomes</taxon>
        <taxon>ecological metagenomes</taxon>
    </lineage>
</organism>